<organism evidence="1 2">
    <name type="scientific">Asticcacaulis taihuensis</name>
    <dbReference type="NCBI Taxonomy" id="260084"/>
    <lineage>
        <taxon>Bacteria</taxon>
        <taxon>Pseudomonadati</taxon>
        <taxon>Pseudomonadota</taxon>
        <taxon>Alphaproteobacteria</taxon>
        <taxon>Caulobacterales</taxon>
        <taxon>Caulobacteraceae</taxon>
        <taxon>Asticcacaulis</taxon>
    </lineage>
</organism>
<evidence type="ECO:0000313" key="2">
    <source>
        <dbReference type="Proteomes" id="UP000199150"/>
    </source>
</evidence>
<reference evidence="2" key="1">
    <citation type="submission" date="2016-10" db="EMBL/GenBank/DDBJ databases">
        <authorList>
            <person name="Varghese N."/>
            <person name="Submissions S."/>
        </authorList>
    </citation>
    <scope>NUCLEOTIDE SEQUENCE [LARGE SCALE GENOMIC DNA]</scope>
    <source>
        <strain evidence="2">CGMCC 1.3431</strain>
    </source>
</reference>
<dbReference type="Proteomes" id="UP000199150">
    <property type="component" value="Unassembled WGS sequence"/>
</dbReference>
<sequence length="299" mass="32180">MAVAKLSLGPLLFNWSPEVTEAFYARIADESPFDRVYLGEVVCSKRIPFLGPVLARAAERLIGAGKTVVFSSLALPATEREQSMSGALAAVEDEIEVNDMSVLLRRGRRPFVAGPFLNVYNELAARQLVAMGCVRLCANIELSLDAIGAIHKSVPDLPIEIHAFGRLPLALSGRCYHARAHNLHKDACQFVCDRDPDGRSVRTVEDQDFLAINGIQTLSNGVHVPGVSIDRLTAGGVTTLRLSPHSVDMIAVARLFDAFAWNAMEAVELNARLKALALPGPLVSGYLLGKPGSQAARCA</sequence>
<dbReference type="PANTHER" id="PTHR30217">
    <property type="entry name" value="PEPTIDASE U32 FAMILY"/>
    <property type="match status" value="1"/>
</dbReference>
<dbReference type="RefSeq" id="WP_090648898.1">
    <property type="nucleotide sequence ID" value="NZ_CBCRYE010000002.1"/>
</dbReference>
<evidence type="ECO:0000313" key="1">
    <source>
        <dbReference type="EMBL" id="SCW68633.1"/>
    </source>
</evidence>
<keyword evidence="1" id="KW-0645">Protease</keyword>
<dbReference type="Pfam" id="PF01136">
    <property type="entry name" value="Peptidase_U32"/>
    <property type="match status" value="1"/>
</dbReference>
<dbReference type="AlphaFoldDB" id="A0A1G4SHH9"/>
<dbReference type="EMBL" id="FMTS01000004">
    <property type="protein sequence ID" value="SCW68633.1"/>
    <property type="molecule type" value="Genomic_DNA"/>
</dbReference>
<proteinExistence type="predicted"/>
<dbReference type="GO" id="GO:0006508">
    <property type="term" value="P:proteolysis"/>
    <property type="evidence" value="ECO:0007669"/>
    <property type="project" value="UniProtKB-KW"/>
</dbReference>
<dbReference type="PANTHER" id="PTHR30217:SF11">
    <property type="entry name" value="UBIQUINONE BIOSYNTHESIS PROTEIN UBIV"/>
    <property type="match status" value="1"/>
</dbReference>
<gene>
    <name evidence="1" type="ORF">SAMN02927928_2709</name>
</gene>
<dbReference type="STRING" id="260084.SAMN02927928_2709"/>
<dbReference type="InterPro" id="IPR051454">
    <property type="entry name" value="RNA/ubiquinone_mod_enzymes"/>
</dbReference>
<dbReference type="NCBIfam" id="NF011991">
    <property type="entry name" value="PRK15447.1"/>
    <property type="match status" value="1"/>
</dbReference>
<dbReference type="GO" id="GO:0008233">
    <property type="term" value="F:peptidase activity"/>
    <property type="evidence" value="ECO:0007669"/>
    <property type="project" value="UniProtKB-KW"/>
</dbReference>
<dbReference type="InterPro" id="IPR001539">
    <property type="entry name" value="Peptidase_U32"/>
</dbReference>
<keyword evidence="2" id="KW-1185">Reference proteome</keyword>
<protein>
    <submittedName>
        <fullName evidence="1">Collagenase-like protease, PrtC family</fullName>
    </submittedName>
</protein>
<keyword evidence="1" id="KW-0378">Hydrolase</keyword>
<accession>A0A1G4SHH9</accession>
<name>A0A1G4SHH9_9CAUL</name>
<dbReference type="OrthoDB" id="8523349at2"/>